<dbReference type="PANTHER" id="PTHR42715">
    <property type="entry name" value="BETA-GLUCOSIDASE"/>
    <property type="match status" value="1"/>
</dbReference>
<comment type="caution">
    <text evidence="4">The sequence shown here is derived from an EMBL/GenBank/DDBJ whole genome shotgun (WGS) entry which is preliminary data.</text>
</comment>
<dbReference type="EMBL" id="ACBW01000078">
    <property type="protein sequence ID" value="EEF75497.1"/>
    <property type="molecule type" value="Genomic_DNA"/>
</dbReference>
<sequence length="219" mass="24261">MLNGRPYTIPEEVKKVDAVLEAWYPGEKGGDAISRILFGEVNPSGRLSVTFPPTTGHISMYANHKPSGKGYYRQRGTPQKPGRDYVFSSPDPLFCLGYGLSYTTFKYSQLEIQNHMASKGEVLVSCMLKNTGDVKGAEVVLLYVRDKISSVTTPVKALRGFSKVELNPGESRKVTLVLKKDDLKLWNAAMDFVLEPGDFEVFVGASVEDIRLKGTFKVE</sequence>
<dbReference type="InterPro" id="IPR026891">
    <property type="entry name" value="Fn3-like"/>
</dbReference>
<dbReference type="GO" id="GO:0008422">
    <property type="term" value="F:beta-glucosidase activity"/>
    <property type="evidence" value="ECO:0007669"/>
    <property type="project" value="UniProtKB-ARBA"/>
</dbReference>
<keyword evidence="2 4" id="KW-0378">Hydrolase</keyword>
<evidence type="ECO:0000259" key="3">
    <source>
        <dbReference type="SMART" id="SM01217"/>
    </source>
</evidence>
<dbReference type="FunFam" id="2.60.40.10:FF:000495">
    <property type="entry name" value="Periplasmic beta-glucosidase"/>
    <property type="match status" value="1"/>
</dbReference>
<gene>
    <name evidence="4" type="ORF">BACCOPRO_00986</name>
</gene>
<dbReference type="Gene3D" id="3.40.50.1700">
    <property type="entry name" value="Glycoside hydrolase family 3 C-terminal domain"/>
    <property type="match status" value="1"/>
</dbReference>
<evidence type="ECO:0000313" key="4">
    <source>
        <dbReference type="EMBL" id="EEF75497.1"/>
    </source>
</evidence>
<keyword evidence="5" id="KW-1185">Reference proteome</keyword>
<reference evidence="4 5" key="1">
    <citation type="submission" date="2008-12" db="EMBL/GenBank/DDBJ databases">
        <authorList>
            <person name="Fulton L."/>
            <person name="Clifton S."/>
            <person name="Fulton B."/>
            <person name="Xu J."/>
            <person name="Minx P."/>
            <person name="Pepin K.H."/>
            <person name="Johnson M."/>
            <person name="Bhonagiri V."/>
            <person name="Nash W.E."/>
            <person name="Mardis E.R."/>
            <person name="Wilson R.K."/>
        </authorList>
    </citation>
    <scope>NUCLEOTIDE SEQUENCE [LARGE SCALE GENOMIC DNA]</scope>
    <source>
        <strain evidence="4 5">DSM 18228</strain>
    </source>
</reference>
<dbReference type="Gene3D" id="2.60.40.10">
    <property type="entry name" value="Immunoglobulins"/>
    <property type="match status" value="1"/>
</dbReference>
<accession>S0F717</accession>
<dbReference type="AlphaFoldDB" id="S0F717"/>
<dbReference type="RefSeq" id="WP_008141308.1">
    <property type="nucleotide sequence ID" value="NZ_EQ973634.1"/>
</dbReference>
<dbReference type="GeneID" id="78405239"/>
<dbReference type="InterPro" id="IPR013783">
    <property type="entry name" value="Ig-like_fold"/>
</dbReference>
<comment type="similarity">
    <text evidence="1">Belongs to the glycosyl hydrolase 3 family.</text>
</comment>
<evidence type="ECO:0000256" key="2">
    <source>
        <dbReference type="ARBA" id="ARBA00022801"/>
    </source>
</evidence>
<dbReference type="Pfam" id="PF01915">
    <property type="entry name" value="Glyco_hydro_3_C"/>
    <property type="match status" value="1"/>
</dbReference>
<dbReference type="HOGENOM" id="CLU_004542_0_0_10"/>
<evidence type="ECO:0000313" key="5">
    <source>
        <dbReference type="Proteomes" id="UP000014073"/>
    </source>
</evidence>
<dbReference type="SUPFAM" id="SSF52279">
    <property type="entry name" value="Beta-D-glucan exohydrolase, C-terminal domain"/>
    <property type="match status" value="1"/>
</dbReference>
<organism evidence="4 5">
    <name type="scientific">Phocaeicola coprophilus DSM 18228 = JCM 13818</name>
    <dbReference type="NCBI Taxonomy" id="547042"/>
    <lineage>
        <taxon>Bacteria</taxon>
        <taxon>Pseudomonadati</taxon>
        <taxon>Bacteroidota</taxon>
        <taxon>Bacteroidia</taxon>
        <taxon>Bacteroidales</taxon>
        <taxon>Bacteroidaceae</taxon>
        <taxon>Phocaeicola</taxon>
    </lineage>
</organism>
<proteinExistence type="inferred from homology"/>
<dbReference type="InterPro" id="IPR036881">
    <property type="entry name" value="Glyco_hydro_3_C_sf"/>
</dbReference>
<dbReference type="Proteomes" id="UP000014073">
    <property type="component" value="Unassembled WGS sequence"/>
</dbReference>
<feature type="domain" description="Fibronectin type III-like" evidence="3">
    <location>
        <begin position="138"/>
        <end position="207"/>
    </location>
</feature>
<dbReference type="InterPro" id="IPR050288">
    <property type="entry name" value="Cellulose_deg_GH3"/>
</dbReference>
<dbReference type="eggNOG" id="COG1361">
    <property type="taxonomic scope" value="Bacteria"/>
</dbReference>
<dbReference type="SMART" id="SM01217">
    <property type="entry name" value="Fn3_like"/>
    <property type="match status" value="1"/>
</dbReference>
<dbReference type="GO" id="GO:0005975">
    <property type="term" value="P:carbohydrate metabolic process"/>
    <property type="evidence" value="ECO:0007669"/>
    <property type="project" value="InterPro"/>
</dbReference>
<dbReference type="STRING" id="547042.BACCOPRO_00986"/>
<dbReference type="InterPro" id="IPR002772">
    <property type="entry name" value="Glyco_hydro_3_C"/>
</dbReference>
<evidence type="ECO:0000256" key="1">
    <source>
        <dbReference type="ARBA" id="ARBA00005336"/>
    </source>
</evidence>
<dbReference type="Pfam" id="PF14310">
    <property type="entry name" value="Fn3-like"/>
    <property type="match status" value="1"/>
</dbReference>
<dbReference type="PANTHER" id="PTHR42715:SF10">
    <property type="entry name" value="BETA-GLUCOSIDASE"/>
    <property type="match status" value="1"/>
</dbReference>
<name>S0F717_9BACT</name>
<protein>
    <submittedName>
        <fullName evidence="4">Glycosyl hydrolase family 3 C-terminal domain protein</fullName>
    </submittedName>
</protein>